<comment type="caution">
    <text evidence="2">The sequence shown here is derived from an EMBL/GenBank/DDBJ whole genome shotgun (WGS) entry which is preliminary data.</text>
</comment>
<dbReference type="AlphaFoldDB" id="A0AAE1P1N2"/>
<reference evidence="2" key="1">
    <citation type="submission" date="2023-11" db="EMBL/GenBank/DDBJ databases">
        <title>Genome assemblies of two species of porcelain crab, Petrolisthes cinctipes and Petrolisthes manimaculis (Anomura: Porcellanidae).</title>
        <authorList>
            <person name="Angst P."/>
        </authorList>
    </citation>
    <scope>NUCLEOTIDE SEQUENCE</scope>
    <source>
        <strain evidence="2">PB745_02</strain>
        <tissue evidence="2">Gill</tissue>
    </source>
</reference>
<keyword evidence="3" id="KW-1185">Reference proteome</keyword>
<protein>
    <recommendedName>
        <fullName evidence="1">UBP24/USP9X/USP9Y ubiquitin-like domain-containing protein</fullName>
    </recommendedName>
</protein>
<proteinExistence type="predicted"/>
<organism evidence="2 3">
    <name type="scientific">Petrolisthes manimaculis</name>
    <dbReference type="NCBI Taxonomy" id="1843537"/>
    <lineage>
        <taxon>Eukaryota</taxon>
        <taxon>Metazoa</taxon>
        <taxon>Ecdysozoa</taxon>
        <taxon>Arthropoda</taxon>
        <taxon>Crustacea</taxon>
        <taxon>Multicrustacea</taxon>
        <taxon>Malacostraca</taxon>
        <taxon>Eumalacostraca</taxon>
        <taxon>Eucarida</taxon>
        <taxon>Decapoda</taxon>
        <taxon>Pleocyemata</taxon>
        <taxon>Anomura</taxon>
        <taxon>Galatheoidea</taxon>
        <taxon>Porcellanidae</taxon>
        <taxon>Petrolisthes</taxon>
    </lineage>
</organism>
<gene>
    <name evidence="2" type="ORF">Pmani_027960</name>
</gene>
<dbReference type="EMBL" id="JAWZYT010003172">
    <property type="protein sequence ID" value="KAK4299798.1"/>
    <property type="molecule type" value="Genomic_DNA"/>
</dbReference>
<dbReference type="InterPro" id="IPR055176">
    <property type="entry name" value="UBP24/USP9X/USP9Y_UBL"/>
</dbReference>
<evidence type="ECO:0000313" key="3">
    <source>
        <dbReference type="Proteomes" id="UP001292094"/>
    </source>
</evidence>
<feature type="domain" description="UBP24/USP9X/USP9Y ubiquitin-like" evidence="1">
    <location>
        <begin position="6"/>
        <end position="54"/>
    </location>
</feature>
<dbReference type="Pfam" id="PF22900">
    <property type="entry name" value="UCH_UBL1"/>
    <property type="match status" value="1"/>
</dbReference>
<accession>A0AAE1P1N2</accession>
<evidence type="ECO:0000259" key="1">
    <source>
        <dbReference type="Pfam" id="PF22900"/>
    </source>
</evidence>
<sequence length="82" mass="9314">MCRVLKVLHRLKSTAPNVKVELYLNTDPIDPIDPVDDKKIIAQMPLRDKMIMSGQAKYTQFLLQLADLGCSLQLSQLRHHAS</sequence>
<name>A0AAE1P1N2_9EUCA</name>
<dbReference type="Proteomes" id="UP001292094">
    <property type="component" value="Unassembled WGS sequence"/>
</dbReference>
<evidence type="ECO:0000313" key="2">
    <source>
        <dbReference type="EMBL" id="KAK4299798.1"/>
    </source>
</evidence>